<reference evidence="1 2" key="1">
    <citation type="submission" date="2018-10" db="EMBL/GenBank/DDBJ databases">
        <title>Anaerotruncus faecis sp. nov., isolated from human feces.</title>
        <authorList>
            <person name="Wang Y.-J."/>
        </authorList>
    </citation>
    <scope>NUCLEOTIDE SEQUENCE [LARGE SCALE GENOMIC DNA]</scope>
    <source>
        <strain evidence="1 2">22A2-44</strain>
    </source>
</reference>
<protein>
    <submittedName>
        <fullName evidence="1">Uncharacterized protein</fullName>
    </submittedName>
</protein>
<name>A0A498CNA6_9FIRM</name>
<organism evidence="1 2">
    <name type="scientific">Anaerotruncus massiliensis</name>
    <name type="common">ex Liu et al. 2021</name>
    <dbReference type="NCBI Taxonomy" id="2321404"/>
    <lineage>
        <taxon>Bacteria</taxon>
        <taxon>Bacillati</taxon>
        <taxon>Bacillota</taxon>
        <taxon>Clostridia</taxon>
        <taxon>Eubacteriales</taxon>
        <taxon>Oscillospiraceae</taxon>
        <taxon>Anaerotruncus</taxon>
    </lineage>
</organism>
<dbReference type="RefSeq" id="WP_121586575.1">
    <property type="nucleotide sequence ID" value="NZ_RCHT01000007.1"/>
</dbReference>
<comment type="caution">
    <text evidence="1">The sequence shown here is derived from an EMBL/GenBank/DDBJ whole genome shotgun (WGS) entry which is preliminary data.</text>
</comment>
<keyword evidence="2" id="KW-1185">Reference proteome</keyword>
<evidence type="ECO:0000313" key="2">
    <source>
        <dbReference type="Proteomes" id="UP000276301"/>
    </source>
</evidence>
<evidence type="ECO:0000313" key="1">
    <source>
        <dbReference type="EMBL" id="RLL12075.1"/>
    </source>
</evidence>
<gene>
    <name evidence="1" type="ORF">D4A47_05965</name>
</gene>
<accession>A0A498CNA6</accession>
<dbReference type="Proteomes" id="UP000276301">
    <property type="component" value="Unassembled WGS sequence"/>
</dbReference>
<sequence>MSGRRKTGSVFIGVSSLLVIFIVLCLTTFAALSLTSANADLKMARRAAQTVSEYYAADSRAVELLVQADAAVEANPARPQAAGVSFERRGRALVASYTVPISDAQELRVEVRYPGPGGARHEILRWQAASAREWQSDETIELWDGTL</sequence>
<dbReference type="AlphaFoldDB" id="A0A498CNA6"/>
<proteinExistence type="predicted"/>
<dbReference type="EMBL" id="RCHT01000007">
    <property type="protein sequence ID" value="RLL12075.1"/>
    <property type="molecule type" value="Genomic_DNA"/>
</dbReference>